<dbReference type="EMBL" id="SRPJ01000001">
    <property type="protein sequence ID" value="TGN28161.1"/>
    <property type="molecule type" value="Genomic_DNA"/>
</dbReference>
<feature type="domain" description="Chorismate-utilising enzyme C-terminal" evidence="1">
    <location>
        <begin position="116"/>
        <end position="374"/>
    </location>
</feature>
<protein>
    <submittedName>
        <fullName evidence="2">Anthranilate synthase component I family protein</fullName>
    </submittedName>
</protein>
<reference evidence="2 3" key="1">
    <citation type="submission" date="2019-04" db="EMBL/GenBank/DDBJ databases">
        <title>Genomic characterization of Staphylococcus petrasii strains.</title>
        <authorList>
            <person name="Vrbovska V."/>
            <person name="Kovarovic V."/>
            <person name="Maslanova I."/>
            <person name="Indrakova A."/>
            <person name="Petras P."/>
            <person name="Sedo O."/>
            <person name="Svec P."/>
            <person name="Fisarova L."/>
            <person name="Sedlacek I."/>
            <person name="Doskar J."/>
            <person name="Pantucek R."/>
        </authorList>
    </citation>
    <scope>NUCLEOTIDE SEQUENCE [LARGE SCALE GENOMIC DNA]</scope>
    <source>
        <strain evidence="2 3">CCM 8529</strain>
    </source>
</reference>
<dbReference type="Gene3D" id="3.60.120.10">
    <property type="entry name" value="Anthranilate synthase"/>
    <property type="match status" value="1"/>
</dbReference>
<dbReference type="PRINTS" id="PR00095">
    <property type="entry name" value="ANTSNTHASEI"/>
</dbReference>
<dbReference type="Proteomes" id="UP000297459">
    <property type="component" value="Unassembled WGS sequence"/>
</dbReference>
<sequence length="381" mass="43620">MNITFNYRYYINPDDYETHQLTFKTYKNKLLATSLNEVGDVVRFAEKEQKNGRYVAVYLTYEAATYFNSKMVTYPIEHNGLNAVAYSFDVNDAQTSSIESAYNYVPKHNFTFQESDEQMRSKIQQVQAAIVEGETYQVNYTTRLTSDIHYPISELYTYLTQTNNGGYTALLDTEDVQVASISPELFFQKGEFNRENDVIVSKPMKGTMPRSVDEEEDALNYKTLQHSLKDRAENVMIVDLLRNDISRISETGTIKVYKPFFIETYKTVYQMTSMVTGHLVNDTSLHDILKALFPCGSITGAPKLNTMSYINSLEIGPRSIYCGSIGLMIPNDKMIFNIPIRTLEYRQDKVIYGVGAGITIDSVPENEVQEFRDKTKILEML</sequence>
<dbReference type="RefSeq" id="WP_126565072.1">
    <property type="nucleotide sequence ID" value="NZ_BMCY01000001.1"/>
</dbReference>
<name>A0A4Z1C7B2_9STAP</name>
<dbReference type="AlphaFoldDB" id="A0A4Z1C7B2"/>
<dbReference type="PANTHER" id="PTHR11236:SF50">
    <property type="entry name" value="AMINODEOXYCHORISMATE SYNTHASE COMPONENT 1"/>
    <property type="match status" value="1"/>
</dbReference>
<comment type="caution">
    <text evidence="2">The sequence shown here is derived from an EMBL/GenBank/DDBJ whole genome shotgun (WGS) entry which is preliminary data.</text>
</comment>
<accession>A0A4Z1C7B2</accession>
<evidence type="ECO:0000313" key="2">
    <source>
        <dbReference type="EMBL" id="TGN28161.1"/>
    </source>
</evidence>
<dbReference type="SUPFAM" id="SSF56322">
    <property type="entry name" value="ADC synthase"/>
    <property type="match status" value="1"/>
</dbReference>
<keyword evidence="3" id="KW-1185">Reference proteome</keyword>
<dbReference type="GO" id="GO:0046820">
    <property type="term" value="F:4-amino-4-deoxychorismate synthase activity"/>
    <property type="evidence" value="ECO:0007669"/>
    <property type="project" value="TreeGrafter"/>
</dbReference>
<dbReference type="InterPro" id="IPR015890">
    <property type="entry name" value="Chorismate_C"/>
</dbReference>
<dbReference type="InterPro" id="IPR019999">
    <property type="entry name" value="Anth_synth_I-like"/>
</dbReference>
<evidence type="ECO:0000313" key="3">
    <source>
        <dbReference type="Proteomes" id="UP000297459"/>
    </source>
</evidence>
<evidence type="ECO:0000259" key="1">
    <source>
        <dbReference type="Pfam" id="PF00425"/>
    </source>
</evidence>
<dbReference type="Pfam" id="PF00425">
    <property type="entry name" value="Chorismate_bind"/>
    <property type="match status" value="1"/>
</dbReference>
<gene>
    <name evidence="2" type="ORF">E2558_00595</name>
</gene>
<organism evidence="2 3">
    <name type="scientific">Staphylococcus pragensis</name>
    <dbReference type="NCBI Taxonomy" id="1611836"/>
    <lineage>
        <taxon>Bacteria</taxon>
        <taxon>Bacillati</taxon>
        <taxon>Bacillota</taxon>
        <taxon>Bacilli</taxon>
        <taxon>Bacillales</taxon>
        <taxon>Staphylococcaceae</taxon>
        <taxon>Staphylococcus</taxon>
    </lineage>
</organism>
<dbReference type="PANTHER" id="PTHR11236">
    <property type="entry name" value="AMINOBENZOATE/ANTHRANILATE SYNTHASE"/>
    <property type="match status" value="1"/>
</dbReference>
<dbReference type="GO" id="GO:0000162">
    <property type="term" value="P:L-tryptophan biosynthetic process"/>
    <property type="evidence" value="ECO:0007669"/>
    <property type="project" value="TreeGrafter"/>
</dbReference>
<dbReference type="InterPro" id="IPR005801">
    <property type="entry name" value="ADC_synthase"/>
</dbReference>
<proteinExistence type="predicted"/>